<comment type="caution">
    <text evidence="2">The sequence shown here is derived from an EMBL/GenBank/DDBJ whole genome shotgun (WGS) entry which is preliminary data.</text>
</comment>
<dbReference type="NCBIfam" id="TIGR03597">
    <property type="entry name" value="GTPase_YqeH"/>
    <property type="match status" value="1"/>
</dbReference>
<dbReference type="CDD" id="cd01855">
    <property type="entry name" value="YqeH"/>
    <property type="match status" value="1"/>
</dbReference>
<dbReference type="PROSITE" id="PS51721">
    <property type="entry name" value="G_CP"/>
    <property type="match status" value="1"/>
</dbReference>
<dbReference type="InterPro" id="IPR048422">
    <property type="entry name" value="NOA1/YqeH-like_C"/>
</dbReference>
<organism evidence="2 3">
    <name type="scientific">Sporolactobacillus spathodeae</name>
    <dbReference type="NCBI Taxonomy" id="1465502"/>
    <lineage>
        <taxon>Bacteria</taxon>
        <taxon>Bacillati</taxon>
        <taxon>Bacillota</taxon>
        <taxon>Bacilli</taxon>
        <taxon>Bacillales</taxon>
        <taxon>Sporolactobacillaceae</taxon>
        <taxon>Sporolactobacillus</taxon>
    </lineage>
</organism>
<dbReference type="InterPro" id="IPR027417">
    <property type="entry name" value="P-loop_NTPase"/>
</dbReference>
<name>A0ABS2Q6I0_9BACL</name>
<feature type="domain" description="CP-type G" evidence="1">
    <location>
        <begin position="61"/>
        <end position="223"/>
    </location>
</feature>
<accession>A0ABS2Q6I0</accession>
<dbReference type="PANTHER" id="PTHR46434:SF1">
    <property type="entry name" value="GENETIC INTERACTOR OF PROHIBITINS 3, MITOCHONDRIAL"/>
    <property type="match status" value="1"/>
</dbReference>
<dbReference type="SUPFAM" id="SSF52540">
    <property type="entry name" value="P-loop containing nucleoside triphosphate hydrolases"/>
    <property type="match status" value="1"/>
</dbReference>
<gene>
    <name evidence="2" type="ORF">JOC27_000813</name>
</gene>
<dbReference type="InterPro" id="IPR006073">
    <property type="entry name" value="GTP-bd"/>
</dbReference>
<keyword evidence="3" id="KW-1185">Reference proteome</keyword>
<protein>
    <submittedName>
        <fullName evidence="2">Ribosome biogenesis GTPase YqeH</fullName>
    </submittedName>
</protein>
<evidence type="ECO:0000313" key="2">
    <source>
        <dbReference type="EMBL" id="MBM7657370.1"/>
    </source>
</evidence>
<sequence length="367" mass="40728">MTEEPIYCSGCGIQIQTDDETAAGFVPRAALNHEPVLCRRCFRLKHYNEVQDVSMTADDFLKLLSQIANADALVVYLVDIFDLTGSWISGLQRFVGDNPVLLVGNKEDLLPKSTNPNKLKSWIRRSASDFGLRPVDVLLMSAEKNHGIDDVRQNIEYYREGRDVYVVGATNVGKSTFINHLIENAGEEAVITTSRFPGTTLDFIGIPLDDGSTLYDTPGIMNQAQAAHFVDPQDYKKIMPTKEIKPKVYQLNERQTLFLGGLGRIDYAGPGRRSLIVYTAGGLVIHRTKMENAASFYERQYGRLLTPPSHPVQLPVLKRYDFRTDALSSDVVFSGLGWVTVKGRGARISAWAPESIGVSLRTSVIKG</sequence>
<evidence type="ECO:0000313" key="3">
    <source>
        <dbReference type="Proteomes" id="UP000823201"/>
    </source>
</evidence>
<dbReference type="Pfam" id="PF21516">
    <property type="entry name" value="YqeH-like_C"/>
    <property type="match status" value="1"/>
</dbReference>
<dbReference type="InterPro" id="IPR050896">
    <property type="entry name" value="Mito_lipid_metab_GTPase"/>
</dbReference>
<dbReference type="Gene3D" id="3.40.50.300">
    <property type="entry name" value="P-loop containing nucleotide triphosphate hydrolases"/>
    <property type="match status" value="1"/>
</dbReference>
<dbReference type="RefSeq" id="WP_205005712.1">
    <property type="nucleotide sequence ID" value="NZ_CBCRXA010000004.1"/>
</dbReference>
<dbReference type="EMBL" id="JAFBEV010000005">
    <property type="protein sequence ID" value="MBM7657370.1"/>
    <property type="molecule type" value="Genomic_DNA"/>
</dbReference>
<dbReference type="InterPro" id="IPR019988">
    <property type="entry name" value="GTP-bd_ribosome_bgen_YqeH"/>
</dbReference>
<proteinExistence type="predicted"/>
<dbReference type="Pfam" id="PF01926">
    <property type="entry name" value="MMR_HSR1"/>
    <property type="match status" value="1"/>
</dbReference>
<dbReference type="InterPro" id="IPR030378">
    <property type="entry name" value="G_CP_dom"/>
</dbReference>
<dbReference type="Proteomes" id="UP000823201">
    <property type="component" value="Unassembled WGS sequence"/>
</dbReference>
<reference evidence="2 3" key="1">
    <citation type="submission" date="2021-01" db="EMBL/GenBank/DDBJ databases">
        <title>Genomic Encyclopedia of Type Strains, Phase IV (KMG-IV): sequencing the most valuable type-strain genomes for metagenomic binning, comparative biology and taxonomic classification.</title>
        <authorList>
            <person name="Goeker M."/>
        </authorList>
    </citation>
    <scope>NUCLEOTIDE SEQUENCE [LARGE SCALE GENOMIC DNA]</scope>
    <source>
        <strain evidence="2 3">DSM 100968</strain>
    </source>
</reference>
<dbReference type="PANTHER" id="PTHR46434">
    <property type="entry name" value="GENETIC INTERACTOR OF PROHIBITINS 3, MITOCHONDRIAL"/>
    <property type="match status" value="1"/>
</dbReference>
<evidence type="ECO:0000259" key="1">
    <source>
        <dbReference type="PROSITE" id="PS51721"/>
    </source>
</evidence>